<evidence type="ECO:0000313" key="3">
    <source>
        <dbReference type="Proteomes" id="UP000240009"/>
    </source>
</evidence>
<dbReference type="EMBL" id="PUIA01000035">
    <property type="protein sequence ID" value="PQO33149.1"/>
    <property type="molecule type" value="Genomic_DNA"/>
</dbReference>
<comment type="caution">
    <text evidence="2">The sequence shown here is derived from an EMBL/GenBank/DDBJ whole genome shotgun (WGS) entry which is preliminary data.</text>
</comment>
<organism evidence="2 3">
    <name type="scientific">Blastopirellula marina</name>
    <dbReference type="NCBI Taxonomy" id="124"/>
    <lineage>
        <taxon>Bacteria</taxon>
        <taxon>Pseudomonadati</taxon>
        <taxon>Planctomycetota</taxon>
        <taxon>Planctomycetia</taxon>
        <taxon>Pirellulales</taxon>
        <taxon>Pirellulaceae</taxon>
        <taxon>Blastopirellula</taxon>
    </lineage>
</organism>
<gene>
    <name evidence="2" type="ORF">C5Y96_09830</name>
</gene>
<name>A0A2S8FLT5_9BACT</name>
<sequence>MELNRIIYLLEDTLIGKHYCYENDLVEVESADRAKKLQDKGVGLIVDTASDFAIYLRDLQKKRETCVECEQFINRIRKFPIDWQTDEWRKLVEEIDLILPSPFKKEEPKENPKPKTTRRPRKKKEE</sequence>
<protein>
    <submittedName>
        <fullName evidence="2">Uncharacterized protein</fullName>
    </submittedName>
</protein>
<feature type="region of interest" description="Disordered" evidence="1">
    <location>
        <begin position="103"/>
        <end position="126"/>
    </location>
</feature>
<proteinExistence type="predicted"/>
<feature type="compositionally biased region" description="Basic and acidic residues" evidence="1">
    <location>
        <begin position="103"/>
        <end position="113"/>
    </location>
</feature>
<accession>A0A2S8FLT5</accession>
<dbReference type="AlphaFoldDB" id="A0A2S8FLT5"/>
<reference evidence="2 3" key="1">
    <citation type="submission" date="2018-02" db="EMBL/GenBank/DDBJ databases">
        <title>Comparative genomes isolates from brazilian mangrove.</title>
        <authorList>
            <person name="Araujo J.E."/>
            <person name="Taketani R.G."/>
            <person name="Silva M.C.P."/>
            <person name="Loureco M.V."/>
            <person name="Andreote F.D."/>
        </authorList>
    </citation>
    <scope>NUCLEOTIDE SEQUENCE [LARGE SCALE GENOMIC DNA]</scope>
    <source>
        <strain evidence="2 3">HEX-2 MGV</strain>
    </source>
</reference>
<dbReference type="Proteomes" id="UP000240009">
    <property type="component" value="Unassembled WGS sequence"/>
</dbReference>
<evidence type="ECO:0000313" key="2">
    <source>
        <dbReference type="EMBL" id="PQO33149.1"/>
    </source>
</evidence>
<feature type="compositionally biased region" description="Basic residues" evidence="1">
    <location>
        <begin position="115"/>
        <end position="126"/>
    </location>
</feature>
<evidence type="ECO:0000256" key="1">
    <source>
        <dbReference type="SAM" id="MobiDB-lite"/>
    </source>
</evidence>